<dbReference type="Proteomes" id="UP000887569">
    <property type="component" value="Unplaced"/>
</dbReference>
<proteinExistence type="predicted"/>
<dbReference type="WBParaSite" id="PgB17_g060_t01">
    <property type="protein sequence ID" value="PgB17_g060_t01"/>
    <property type="gene ID" value="PgB17_g060"/>
</dbReference>
<feature type="region of interest" description="Disordered" evidence="1">
    <location>
        <begin position="1"/>
        <end position="31"/>
    </location>
</feature>
<organism evidence="2 3">
    <name type="scientific">Parascaris univalens</name>
    <name type="common">Nematode worm</name>
    <dbReference type="NCBI Taxonomy" id="6257"/>
    <lineage>
        <taxon>Eukaryota</taxon>
        <taxon>Metazoa</taxon>
        <taxon>Ecdysozoa</taxon>
        <taxon>Nematoda</taxon>
        <taxon>Chromadorea</taxon>
        <taxon>Rhabditida</taxon>
        <taxon>Spirurina</taxon>
        <taxon>Ascaridomorpha</taxon>
        <taxon>Ascaridoidea</taxon>
        <taxon>Ascarididae</taxon>
        <taxon>Parascaris</taxon>
    </lineage>
</organism>
<evidence type="ECO:0000313" key="2">
    <source>
        <dbReference type="Proteomes" id="UP000887569"/>
    </source>
</evidence>
<name>A0A914ZSD2_PARUN</name>
<keyword evidence="2" id="KW-1185">Reference proteome</keyword>
<protein>
    <submittedName>
        <fullName evidence="3">Uncharacterized protein</fullName>
    </submittedName>
</protein>
<sequence>MKCDIRPDTSSSSRMAVSKDRPAETEKQDGTVAMALSRQPKIVHYNIVMFQQPKNYCCTKV</sequence>
<feature type="compositionally biased region" description="Basic and acidic residues" evidence="1">
    <location>
        <begin position="17"/>
        <end position="29"/>
    </location>
</feature>
<evidence type="ECO:0000256" key="1">
    <source>
        <dbReference type="SAM" id="MobiDB-lite"/>
    </source>
</evidence>
<dbReference type="AlphaFoldDB" id="A0A914ZSD2"/>
<evidence type="ECO:0000313" key="3">
    <source>
        <dbReference type="WBParaSite" id="PgB17_g060_t01"/>
    </source>
</evidence>
<reference evidence="3" key="1">
    <citation type="submission" date="2022-11" db="UniProtKB">
        <authorList>
            <consortium name="WormBaseParasite"/>
        </authorList>
    </citation>
    <scope>IDENTIFICATION</scope>
</reference>
<accession>A0A914ZSD2</accession>